<dbReference type="GO" id="GO:0009507">
    <property type="term" value="C:chloroplast"/>
    <property type="evidence" value="ECO:0007669"/>
    <property type="project" value="UniProtKB-SubCell"/>
</dbReference>
<keyword evidence="6 8" id="KW-0694">RNA-binding</keyword>
<feature type="compositionally biased region" description="Basic and acidic residues" evidence="9">
    <location>
        <begin position="185"/>
        <end position="200"/>
    </location>
</feature>
<evidence type="ECO:0000256" key="5">
    <source>
        <dbReference type="ARBA" id="ARBA00022737"/>
    </source>
</evidence>
<dbReference type="AlphaFoldDB" id="A0A2K1JQ71"/>
<feature type="domain" description="RRM" evidence="10">
    <location>
        <begin position="95"/>
        <end position="173"/>
    </location>
</feature>
<proteinExistence type="predicted"/>
<evidence type="ECO:0000256" key="7">
    <source>
        <dbReference type="ARBA" id="ARBA00023274"/>
    </source>
</evidence>
<dbReference type="PANTHER" id="PTHR48025">
    <property type="entry name" value="OS02G0815200 PROTEIN"/>
    <property type="match status" value="1"/>
</dbReference>
<reference evidence="12" key="3">
    <citation type="submission" date="2020-12" db="UniProtKB">
        <authorList>
            <consortium name="EnsemblPlants"/>
        </authorList>
    </citation>
    <scope>IDENTIFICATION</scope>
</reference>
<dbReference type="EnsemblPlants" id="Pp3c12_9890V3.2">
    <property type="protein sequence ID" value="PAC:32973672.CDS.1"/>
    <property type="gene ID" value="Pp3c12_9890"/>
</dbReference>
<dbReference type="RefSeq" id="NP_001365171.1">
    <property type="nucleotide sequence ID" value="NM_001378242.1"/>
</dbReference>
<dbReference type="FunFam" id="3.30.70.330:FF:000361">
    <property type="entry name" value="28 kDa ribonucleoprotein, chloroplastic"/>
    <property type="match status" value="1"/>
</dbReference>
<evidence type="ECO:0000256" key="8">
    <source>
        <dbReference type="PROSITE-ProRule" id="PRU00176"/>
    </source>
</evidence>
<keyword evidence="13" id="KW-1185">Reference proteome</keyword>
<dbReference type="FunCoup" id="A0A2K1JQ71">
    <property type="interactions" value="2785"/>
</dbReference>
<dbReference type="InterPro" id="IPR048289">
    <property type="entry name" value="RRM2_NsCP33-like"/>
</dbReference>
<dbReference type="STRING" id="3218.A0A2K1JQ71"/>
<dbReference type="InterPro" id="IPR000504">
    <property type="entry name" value="RRM_dom"/>
</dbReference>
<dbReference type="GO" id="GO:0003729">
    <property type="term" value="F:mRNA binding"/>
    <property type="evidence" value="ECO:0000318"/>
    <property type="project" value="GO_Central"/>
</dbReference>
<evidence type="ECO:0000256" key="2">
    <source>
        <dbReference type="ARBA" id="ARBA00022528"/>
    </source>
</evidence>
<dbReference type="GO" id="GO:0006397">
    <property type="term" value="P:mRNA processing"/>
    <property type="evidence" value="ECO:0007669"/>
    <property type="project" value="UniProtKB-KW"/>
</dbReference>
<protein>
    <recommendedName>
        <fullName evidence="10">RRM domain-containing protein</fullName>
    </recommendedName>
</protein>
<dbReference type="Gramene" id="Pp3c12_9890V3.2">
    <property type="protein sequence ID" value="PAC:32973672.CDS.1"/>
    <property type="gene ID" value="Pp3c12_9890"/>
</dbReference>
<keyword evidence="7" id="KW-0687">Ribonucleoprotein</keyword>
<evidence type="ECO:0000256" key="3">
    <source>
        <dbReference type="ARBA" id="ARBA00022640"/>
    </source>
</evidence>
<evidence type="ECO:0000256" key="9">
    <source>
        <dbReference type="SAM" id="MobiDB-lite"/>
    </source>
</evidence>
<keyword evidence="2" id="KW-0150">Chloroplast</keyword>
<evidence type="ECO:0000313" key="12">
    <source>
        <dbReference type="EnsemblPlants" id="PAC:32973671.CDS.1"/>
    </source>
</evidence>
<dbReference type="InterPro" id="IPR012677">
    <property type="entry name" value="Nucleotide-bd_a/b_plait_sf"/>
</dbReference>
<evidence type="ECO:0000256" key="4">
    <source>
        <dbReference type="ARBA" id="ARBA00022664"/>
    </source>
</evidence>
<evidence type="ECO:0000313" key="11">
    <source>
        <dbReference type="EMBL" id="PNR43671.1"/>
    </source>
</evidence>
<name>A0A2K1JQ71_PHYPA</name>
<comment type="subcellular location">
    <subcellularLocation>
        <location evidence="1">Plastid</location>
        <location evidence="1">Chloroplast</location>
    </subcellularLocation>
</comment>
<dbReference type="GO" id="GO:1901259">
    <property type="term" value="P:chloroplast rRNA processing"/>
    <property type="evidence" value="ECO:0000318"/>
    <property type="project" value="GO_Central"/>
</dbReference>
<dbReference type="Gramene" id="Pp3c12_9890V3.1">
    <property type="protein sequence ID" value="PAC:32973671.CDS.1"/>
    <property type="gene ID" value="Pp3c12_9890"/>
</dbReference>
<organism evidence="11">
    <name type="scientific">Physcomitrium patens</name>
    <name type="common">Spreading-leaved earth moss</name>
    <name type="synonym">Physcomitrella patens</name>
    <dbReference type="NCBI Taxonomy" id="3218"/>
    <lineage>
        <taxon>Eukaryota</taxon>
        <taxon>Viridiplantae</taxon>
        <taxon>Streptophyta</taxon>
        <taxon>Embryophyta</taxon>
        <taxon>Bryophyta</taxon>
        <taxon>Bryophytina</taxon>
        <taxon>Bryopsida</taxon>
        <taxon>Funariidae</taxon>
        <taxon>Funariales</taxon>
        <taxon>Funariaceae</taxon>
        <taxon>Physcomitrium</taxon>
    </lineage>
</organism>
<feature type="region of interest" description="Disordered" evidence="9">
    <location>
        <begin position="163"/>
        <end position="200"/>
    </location>
</feature>
<dbReference type="PaxDb" id="3218-PP1S91_60V6.1"/>
<keyword evidence="4" id="KW-0507">mRNA processing</keyword>
<reference evidence="11 13" key="1">
    <citation type="journal article" date="2008" name="Science">
        <title>The Physcomitrella genome reveals evolutionary insights into the conquest of land by plants.</title>
        <authorList>
            <person name="Rensing S."/>
            <person name="Lang D."/>
            <person name="Zimmer A."/>
            <person name="Terry A."/>
            <person name="Salamov A."/>
            <person name="Shapiro H."/>
            <person name="Nishiyama T."/>
            <person name="Perroud P.-F."/>
            <person name="Lindquist E."/>
            <person name="Kamisugi Y."/>
            <person name="Tanahashi T."/>
            <person name="Sakakibara K."/>
            <person name="Fujita T."/>
            <person name="Oishi K."/>
            <person name="Shin-I T."/>
            <person name="Kuroki Y."/>
            <person name="Toyoda A."/>
            <person name="Suzuki Y."/>
            <person name="Hashimoto A."/>
            <person name="Yamaguchi K."/>
            <person name="Sugano A."/>
            <person name="Kohara Y."/>
            <person name="Fujiyama A."/>
            <person name="Anterola A."/>
            <person name="Aoki S."/>
            <person name="Ashton N."/>
            <person name="Barbazuk W.B."/>
            <person name="Barker E."/>
            <person name="Bennetzen J."/>
            <person name="Bezanilla M."/>
            <person name="Blankenship R."/>
            <person name="Cho S.H."/>
            <person name="Dutcher S."/>
            <person name="Estelle M."/>
            <person name="Fawcett J.A."/>
            <person name="Gundlach H."/>
            <person name="Hanada K."/>
            <person name="Heyl A."/>
            <person name="Hicks K.A."/>
            <person name="Hugh J."/>
            <person name="Lohr M."/>
            <person name="Mayer K."/>
            <person name="Melkozernov A."/>
            <person name="Murata T."/>
            <person name="Nelson D."/>
            <person name="Pils B."/>
            <person name="Prigge M."/>
            <person name="Reiss B."/>
            <person name="Renner T."/>
            <person name="Rombauts S."/>
            <person name="Rushton P."/>
            <person name="Sanderfoot A."/>
            <person name="Schween G."/>
            <person name="Shiu S.-H."/>
            <person name="Stueber K."/>
            <person name="Theodoulou F.L."/>
            <person name="Tu H."/>
            <person name="Van de Peer Y."/>
            <person name="Verrier P.J."/>
            <person name="Waters E."/>
            <person name="Wood A."/>
            <person name="Yang L."/>
            <person name="Cove D."/>
            <person name="Cuming A."/>
            <person name="Hasebe M."/>
            <person name="Lucas S."/>
            <person name="Mishler D.B."/>
            <person name="Reski R."/>
            <person name="Grigoriev I."/>
            <person name="Quatrano R.S."/>
            <person name="Boore J.L."/>
        </authorList>
    </citation>
    <scope>NUCLEOTIDE SEQUENCE [LARGE SCALE GENOMIC DNA]</scope>
    <source>
        <strain evidence="12 13">cv. Gransden 2004</strain>
    </source>
</reference>
<dbReference type="EnsemblPlants" id="Pp3c12_9890V3.1">
    <property type="protein sequence ID" value="PAC:32973671.CDS.1"/>
    <property type="gene ID" value="Pp3c12_9890"/>
</dbReference>
<dbReference type="SMART" id="SM00360">
    <property type="entry name" value="RRM"/>
    <property type="match status" value="2"/>
</dbReference>
<accession>A0A2K1JQ71</accession>
<dbReference type="PANTHER" id="PTHR48025:SF1">
    <property type="entry name" value="RRM DOMAIN-CONTAINING PROTEIN"/>
    <property type="match status" value="1"/>
</dbReference>
<dbReference type="OMA" id="YGTADEM"/>
<evidence type="ECO:0000313" key="13">
    <source>
        <dbReference type="Proteomes" id="UP000006727"/>
    </source>
</evidence>
<dbReference type="InterPro" id="IPR035979">
    <property type="entry name" value="RBD_domain_sf"/>
</dbReference>
<evidence type="ECO:0000256" key="6">
    <source>
        <dbReference type="ARBA" id="ARBA00022884"/>
    </source>
</evidence>
<gene>
    <name evidence="12" type="primary">LOC112289952</name>
    <name evidence="11" type="ORF">PHYPA_016053</name>
</gene>
<dbReference type="InterPro" id="IPR050502">
    <property type="entry name" value="Euk_RNA-bind_prot"/>
</dbReference>
<evidence type="ECO:0000256" key="1">
    <source>
        <dbReference type="ARBA" id="ARBA00004229"/>
    </source>
</evidence>
<dbReference type="PROSITE" id="PS50102">
    <property type="entry name" value="RRM"/>
    <property type="match status" value="2"/>
</dbReference>
<feature type="domain" description="RRM" evidence="10">
    <location>
        <begin position="202"/>
        <end position="280"/>
    </location>
</feature>
<dbReference type="CDD" id="cd21608">
    <property type="entry name" value="RRM2_NsCP33_like"/>
    <property type="match status" value="1"/>
</dbReference>
<dbReference type="KEGG" id="ppp:112289952"/>
<sequence>MATARMSVAVASARLAVVSARSETSSSRNGSVVSLGENRTRASISCSFSGFSAVRRNVVIVNSYAEGGSADVATDVADAPAAVEEAATPAPQVGTKLYIGNLPWQCDSAQLAGICQEFGSVELVEVIYDQESGRSRGFAFVTMATQEDAENVIERLDGHDVGGRPLKVSFPQSKQNRPSFPRGEGYQRSERAPRPAARDDPNKVFVGNLSWGVDNGALQELFSDYGKVVDARVVYDRESGRSRGFGFVTYSDVSEVDAAIDSLDGAEFDGRELRVNLAGNKPASKDY</sequence>
<dbReference type="GO" id="GO:1990904">
    <property type="term" value="C:ribonucleoprotein complex"/>
    <property type="evidence" value="ECO:0007669"/>
    <property type="project" value="UniProtKB-KW"/>
</dbReference>
<dbReference type="Gene3D" id="3.30.70.330">
    <property type="match status" value="2"/>
</dbReference>
<keyword evidence="3" id="KW-0934">Plastid</keyword>
<dbReference type="Proteomes" id="UP000006727">
    <property type="component" value="Chromosome 12"/>
</dbReference>
<dbReference type="Pfam" id="PF00076">
    <property type="entry name" value="RRM_1"/>
    <property type="match status" value="2"/>
</dbReference>
<evidence type="ECO:0000259" key="10">
    <source>
        <dbReference type="PROSITE" id="PS50102"/>
    </source>
</evidence>
<keyword evidence="5" id="KW-0677">Repeat</keyword>
<dbReference type="SUPFAM" id="SSF54928">
    <property type="entry name" value="RNA-binding domain, RBD"/>
    <property type="match status" value="2"/>
</dbReference>
<dbReference type="GeneID" id="112289952"/>
<reference evidence="11 13" key="2">
    <citation type="journal article" date="2018" name="Plant J.">
        <title>The Physcomitrella patens chromosome-scale assembly reveals moss genome structure and evolution.</title>
        <authorList>
            <person name="Lang D."/>
            <person name="Ullrich K.K."/>
            <person name="Murat F."/>
            <person name="Fuchs J."/>
            <person name="Jenkins J."/>
            <person name="Haas F.B."/>
            <person name="Piednoel M."/>
            <person name="Gundlach H."/>
            <person name="Van Bel M."/>
            <person name="Meyberg R."/>
            <person name="Vives C."/>
            <person name="Morata J."/>
            <person name="Symeonidi A."/>
            <person name="Hiss M."/>
            <person name="Muchero W."/>
            <person name="Kamisugi Y."/>
            <person name="Saleh O."/>
            <person name="Blanc G."/>
            <person name="Decker E.L."/>
            <person name="van Gessel N."/>
            <person name="Grimwood J."/>
            <person name="Hayes R.D."/>
            <person name="Graham S.W."/>
            <person name="Gunter L.E."/>
            <person name="McDaniel S.F."/>
            <person name="Hoernstein S.N.W."/>
            <person name="Larsson A."/>
            <person name="Li F.W."/>
            <person name="Perroud P.F."/>
            <person name="Phillips J."/>
            <person name="Ranjan P."/>
            <person name="Rokshar D.S."/>
            <person name="Rothfels C.J."/>
            <person name="Schneider L."/>
            <person name="Shu S."/>
            <person name="Stevenson D.W."/>
            <person name="Thummler F."/>
            <person name="Tillich M."/>
            <person name="Villarreal Aguilar J.C."/>
            <person name="Widiez T."/>
            <person name="Wong G.K."/>
            <person name="Wymore A."/>
            <person name="Zhang Y."/>
            <person name="Zimmer A.D."/>
            <person name="Quatrano R.S."/>
            <person name="Mayer K.F.X."/>
            <person name="Goodstein D."/>
            <person name="Casacuberta J.M."/>
            <person name="Vandepoele K."/>
            <person name="Reski R."/>
            <person name="Cuming A.C."/>
            <person name="Tuskan G.A."/>
            <person name="Maumus F."/>
            <person name="Salse J."/>
            <person name="Schmutz J."/>
            <person name="Rensing S.A."/>
        </authorList>
    </citation>
    <scope>NUCLEOTIDE SEQUENCE [LARGE SCALE GENOMIC DNA]</scope>
    <source>
        <strain evidence="12 13">cv. Gransden 2004</strain>
    </source>
</reference>
<dbReference type="EMBL" id="ABEU02000012">
    <property type="protein sequence ID" value="PNR43671.1"/>
    <property type="molecule type" value="Genomic_DNA"/>
</dbReference>